<evidence type="ECO:0000256" key="6">
    <source>
        <dbReference type="ARBA" id="ARBA00023316"/>
    </source>
</evidence>
<dbReference type="PANTHER" id="PTHR30518">
    <property type="entry name" value="ENDOLYTIC MUREIN TRANSGLYCOSYLASE"/>
    <property type="match status" value="1"/>
</dbReference>
<keyword evidence="1 7" id="KW-1003">Cell membrane</keyword>
<keyword evidence="4 7" id="KW-0472">Membrane</keyword>
<evidence type="ECO:0000313" key="10">
    <source>
        <dbReference type="Proteomes" id="UP000245507"/>
    </source>
</evidence>
<keyword evidence="2 7" id="KW-0812">Transmembrane</keyword>
<name>A0A316TEA8_9ACTN</name>
<dbReference type="GO" id="GO:0071555">
    <property type="term" value="P:cell wall organization"/>
    <property type="evidence" value="ECO:0007669"/>
    <property type="project" value="UniProtKB-KW"/>
</dbReference>
<comment type="subcellular location">
    <subcellularLocation>
        <location evidence="7">Cell membrane</location>
        <topology evidence="7">Single-pass membrane protein</topology>
    </subcellularLocation>
</comment>
<feature type="transmembrane region" description="Helical" evidence="7">
    <location>
        <begin position="27"/>
        <end position="48"/>
    </location>
</feature>
<evidence type="ECO:0000313" key="9">
    <source>
        <dbReference type="EMBL" id="PWN02803.1"/>
    </source>
</evidence>
<evidence type="ECO:0000256" key="3">
    <source>
        <dbReference type="ARBA" id="ARBA00022989"/>
    </source>
</evidence>
<evidence type="ECO:0000256" key="7">
    <source>
        <dbReference type="HAMAP-Rule" id="MF_02065"/>
    </source>
</evidence>
<dbReference type="PANTHER" id="PTHR30518:SF2">
    <property type="entry name" value="ENDOLYTIC MUREIN TRANSGLYCOSYLASE"/>
    <property type="match status" value="1"/>
</dbReference>
<organism evidence="9 10">
    <name type="scientific">Nocardioides silvaticus</name>
    <dbReference type="NCBI Taxonomy" id="2201891"/>
    <lineage>
        <taxon>Bacteria</taxon>
        <taxon>Bacillati</taxon>
        <taxon>Actinomycetota</taxon>
        <taxon>Actinomycetes</taxon>
        <taxon>Propionibacteriales</taxon>
        <taxon>Nocardioidaceae</taxon>
        <taxon>Nocardioides</taxon>
    </lineage>
</organism>
<reference evidence="9 10" key="1">
    <citation type="submission" date="2018-05" db="EMBL/GenBank/DDBJ databases">
        <title>Nocardioides silvaticus genome.</title>
        <authorList>
            <person name="Li C."/>
            <person name="Wang G."/>
        </authorList>
    </citation>
    <scope>NUCLEOTIDE SEQUENCE [LARGE SCALE GENOMIC DNA]</scope>
    <source>
        <strain evidence="9 10">CCTCC AB 2018079</strain>
    </source>
</reference>
<feature type="region of interest" description="Disordered" evidence="8">
    <location>
        <begin position="1"/>
        <end position="21"/>
    </location>
</feature>
<comment type="catalytic activity">
    <reaction evidence="7">
        <text>a peptidoglycan chain = a peptidoglycan chain with N-acetyl-1,6-anhydromuramyl-[peptide] at the reducing end + a peptidoglycan chain with N-acetylglucosamine at the non-reducing end.</text>
        <dbReference type="EC" id="4.2.2.29"/>
    </reaction>
</comment>
<dbReference type="GO" id="GO:0009252">
    <property type="term" value="P:peptidoglycan biosynthetic process"/>
    <property type="evidence" value="ECO:0007669"/>
    <property type="project" value="UniProtKB-UniRule"/>
</dbReference>
<dbReference type="AlphaFoldDB" id="A0A316TEA8"/>
<gene>
    <name evidence="7 9" type="primary">mltG</name>
    <name evidence="9" type="ORF">DJ010_10330</name>
</gene>
<dbReference type="CDD" id="cd08010">
    <property type="entry name" value="MltG_like"/>
    <property type="match status" value="1"/>
</dbReference>
<evidence type="ECO:0000256" key="8">
    <source>
        <dbReference type="SAM" id="MobiDB-lite"/>
    </source>
</evidence>
<dbReference type="Pfam" id="PF02618">
    <property type="entry name" value="YceG"/>
    <property type="match status" value="1"/>
</dbReference>
<dbReference type="EMBL" id="QGDD01000004">
    <property type="protein sequence ID" value="PWN02803.1"/>
    <property type="molecule type" value="Genomic_DNA"/>
</dbReference>
<feature type="site" description="Important for catalytic activity" evidence="7">
    <location>
        <position position="251"/>
    </location>
</feature>
<protein>
    <recommendedName>
        <fullName evidence="7">Endolytic murein transglycosylase</fullName>
        <ecNumber evidence="7">4.2.2.29</ecNumber>
    </recommendedName>
    <alternativeName>
        <fullName evidence="7">Peptidoglycan lytic transglycosylase</fullName>
    </alternativeName>
    <alternativeName>
        <fullName evidence="7">Peptidoglycan polymerization terminase</fullName>
    </alternativeName>
</protein>
<dbReference type="InterPro" id="IPR003770">
    <property type="entry name" value="MLTG-like"/>
</dbReference>
<dbReference type="Proteomes" id="UP000245507">
    <property type="component" value="Unassembled WGS sequence"/>
</dbReference>
<evidence type="ECO:0000256" key="4">
    <source>
        <dbReference type="ARBA" id="ARBA00023136"/>
    </source>
</evidence>
<dbReference type="GO" id="GO:0005886">
    <property type="term" value="C:plasma membrane"/>
    <property type="evidence" value="ECO:0007669"/>
    <property type="project" value="UniProtKB-SubCell"/>
</dbReference>
<sequence length="383" mass="41536">MSDPFVLADEAPPQPGRRRSKKRFSGCLPILVFIAVAALLIAGAYKYVVGPWFEDLFADAEDYPGPGKGEVVFVIDPGQSISSMGEELEDLGVVASVEAFENAADEFGDTRGIQAGTYLLKEEMKAADVIEILADPSNISQSAVSIPEGLRAVDIVNRIAESTDFKKAAVRRALEDTEALGLPQQAKGNPEGYLFPATYPVTPDTTPASLLRDMVERWEQAASDLDLEAAAAEVGYTPAEIMTVASLLQAEGRGRDMAKIARVIYNRIENVGAAGTIGRLQIDATVDYALGRPLTVGLTQEERENTRSPYNTFTNVGLPPGPIGNPGEEAIDAALRPADGDWYYYVTVNLNTGKTKFAESYDEFLQYQQELRDWCDDHPAVCS</sequence>
<evidence type="ECO:0000256" key="1">
    <source>
        <dbReference type="ARBA" id="ARBA00022475"/>
    </source>
</evidence>
<dbReference type="RefSeq" id="WP_109693604.1">
    <property type="nucleotide sequence ID" value="NZ_QGDD01000004.1"/>
</dbReference>
<dbReference type="NCBIfam" id="TIGR00247">
    <property type="entry name" value="endolytic transglycosylase MltG"/>
    <property type="match status" value="1"/>
</dbReference>
<proteinExistence type="inferred from homology"/>
<keyword evidence="3 7" id="KW-1133">Transmembrane helix</keyword>
<comment type="function">
    <text evidence="7">Functions as a peptidoglycan terminase that cleaves nascent peptidoglycan strands endolytically to terminate their elongation.</text>
</comment>
<dbReference type="EC" id="4.2.2.29" evidence="7"/>
<dbReference type="OrthoDB" id="9814591at2"/>
<evidence type="ECO:0000256" key="2">
    <source>
        <dbReference type="ARBA" id="ARBA00022692"/>
    </source>
</evidence>
<comment type="caution">
    <text evidence="9">The sequence shown here is derived from an EMBL/GenBank/DDBJ whole genome shotgun (WGS) entry which is preliminary data.</text>
</comment>
<keyword evidence="10" id="KW-1185">Reference proteome</keyword>
<dbReference type="HAMAP" id="MF_02065">
    <property type="entry name" value="MltG"/>
    <property type="match status" value="1"/>
</dbReference>
<keyword evidence="6 7" id="KW-0961">Cell wall biogenesis/degradation</keyword>
<evidence type="ECO:0000256" key="5">
    <source>
        <dbReference type="ARBA" id="ARBA00023239"/>
    </source>
</evidence>
<dbReference type="GO" id="GO:0008932">
    <property type="term" value="F:lytic endotransglycosylase activity"/>
    <property type="evidence" value="ECO:0007669"/>
    <property type="project" value="UniProtKB-UniRule"/>
</dbReference>
<accession>A0A316TEA8</accession>
<keyword evidence="5 7" id="KW-0456">Lyase</keyword>
<dbReference type="Gene3D" id="3.30.1490.480">
    <property type="entry name" value="Endolytic murein transglycosylase"/>
    <property type="match status" value="1"/>
</dbReference>
<comment type="similarity">
    <text evidence="7">Belongs to the transglycosylase MltG family.</text>
</comment>